<accession>A0A2I0W943</accession>
<dbReference type="PANTHER" id="PTHR45782:SF1">
    <property type="entry name" value="DAR GTPASE 2, MITOCHONDRIAL"/>
    <property type="match status" value="1"/>
</dbReference>
<dbReference type="Pfam" id="PF01926">
    <property type="entry name" value="MMR_HSR1"/>
    <property type="match status" value="1"/>
</dbReference>
<dbReference type="GO" id="GO:0032543">
    <property type="term" value="P:mitochondrial translation"/>
    <property type="evidence" value="ECO:0007669"/>
    <property type="project" value="TreeGrafter"/>
</dbReference>
<dbReference type="GO" id="GO:0005525">
    <property type="term" value="F:GTP binding"/>
    <property type="evidence" value="ECO:0007669"/>
    <property type="project" value="UniProtKB-KW"/>
</dbReference>
<dbReference type="CDD" id="cd01856">
    <property type="entry name" value="YlqF"/>
    <property type="match status" value="1"/>
</dbReference>
<evidence type="ECO:0000256" key="1">
    <source>
        <dbReference type="ARBA" id="ARBA00022741"/>
    </source>
</evidence>
<feature type="domain" description="G" evidence="3">
    <location>
        <begin position="148"/>
        <end position="222"/>
    </location>
</feature>
<reference evidence="4 5" key="2">
    <citation type="journal article" date="2017" name="Nature">
        <title>The Apostasia genome and the evolution of orchids.</title>
        <authorList>
            <person name="Zhang G.Q."/>
            <person name="Liu K.W."/>
            <person name="Li Z."/>
            <person name="Lohaus R."/>
            <person name="Hsiao Y.Y."/>
            <person name="Niu S.C."/>
            <person name="Wang J.Y."/>
            <person name="Lin Y.C."/>
            <person name="Xu Q."/>
            <person name="Chen L.J."/>
            <person name="Yoshida K."/>
            <person name="Fujiwara S."/>
            <person name="Wang Z.W."/>
            <person name="Zhang Y.Q."/>
            <person name="Mitsuda N."/>
            <person name="Wang M."/>
            <person name="Liu G.H."/>
            <person name="Pecoraro L."/>
            <person name="Huang H.X."/>
            <person name="Xiao X.J."/>
            <person name="Lin M."/>
            <person name="Wu X.Y."/>
            <person name="Wu W.L."/>
            <person name="Chen Y.Y."/>
            <person name="Chang S.B."/>
            <person name="Sakamoto S."/>
            <person name="Ohme-Takagi M."/>
            <person name="Yagi M."/>
            <person name="Zeng S.J."/>
            <person name="Shen C.Y."/>
            <person name="Yeh C.M."/>
            <person name="Luo Y.B."/>
            <person name="Tsai W.C."/>
            <person name="Van de Peer Y."/>
            <person name="Liu Z.J."/>
        </authorList>
    </citation>
    <scope>NUCLEOTIDE SEQUENCE [LARGE SCALE GENOMIC DNA]</scope>
    <source>
        <tissue evidence="4">The whole plant</tissue>
    </source>
</reference>
<evidence type="ECO:0000313" key="5">
    <source>
        <dbReference type="Proteomes" id="UP000233837"/>
    </source>
</evidence>
<dbReference type="Gene3D" id="3.40.50.300">
    <property type="entry name" value="P-loop containing nucleotide triphosphate hydrolases"/>
    <property type="match status" value="1"/>
</dbReference>
<proteinExistence type="predicted"/>
<keyword evidence="2" id="KW-0342">GTP-binding</keyword>
<dbReference type="AlphaFoldDB" id="A0A2I0W943"/>
<dbReference type="Proteomes" id="UP000233837">
    <property type="component" value="Unassembled WGS sequence"/>
</dbReference>
<reference evidence="4 5" key="1">
    <citation type="journal article" date="2016" name="Sci. Rep.">
        <title>The Dendrobium catenatum Lindl. genome sequence provides insights into polysaccharide synthase, floral development and adaptive evolution.</title>
        <authorList>
            <person name="Zhang G.Q."/>
            <person name="Xu Q."/>
            <person name="Bian C."/>
            <person name="Tsai W.C."/>
            <person name="Yeh C.M."/>
            <person name="Liu K.W."/>
            <person name="Yoshida K."/>
            <person name="Zhang L.S."/>
            <person name="Chang S.B."/>
            <person name="Chen F."/>
            <person name="Shi Y."/>
            <person name="Su Y.Y."/>
            <person name="Zhang Y.Q."/>
            <person name="Chen L.J."/>
            <person name="Yin Y."/>
            <person name="Lin M."/>
            <person name="Huang H."/>
            <person name="Deng H."/>
            <person name="Wang Z.W."/>
            <person name="Zhu S.L."/>
            <person name="Zhao X."/>
            <person name="Deng C."/>
            <person name="Niu S.C."/>
            <person name="Huang J."/>
            <person name="Wang M."/>
            <person name="Liu G.H."/>
            <person name="Yang H.J."/>
            <person name="Xiao X.J."/>
            <person name="Hsiao Y.Y."/>
            <person name="Wu W.L."/>
            <person name="Chen Y.Y."/>
            <person name="Mitsuda N."/>
            <person name="Ohme-Takagi M."/>
            <person name="Luo Y.B."/>
            <person name="Van de Peer Y."/>
            <person name="Liu Z.J."/>
        </authorList>
    </citation>
    <scope>NUCLEOTIDE SEQUENCE [LARGE SCALE GENOMIC DNA]</scope>
    <source>
        <tissue evidence="4">The whole plant</tissue>
    </source>
</reference>
<dbReference type="STRING" id="906689.A0A2I0W943"/>
<name>A0A2I0W943_9ASPA</name>
<protein>
    <recommendedName>
        <fullName evidence="3">G domain-containing protein</fullName>
    </recommendedName>
</protein>
<dbReference type="GO" id="GO:0003924">
    <property type="term" value="F:GTPase activity"/>
    <property type="evidence" value="ECO:0007669"/>
    <property type="project" value="TreeGrafter"/>
</dbReference>
<dbReference type="SUPFAM" id="SSF52540">
    <property type="entry name" value="P-loop containing nucleoside triphosphate hydrolases"/>
    <property type="match status" value="1"/>
</dbReference>
<dbReference type="InterPro" id="IPR006073">
    <property type="entry name" value="GTP-bd"/>
</dbReference>
<keyword evidence="1" id="KW-0547">Nucleotide-binding</keyword>
<dbReference type="GO" id="GO:0005739">
    <property type="term" value="C:mitochondrion"/>
    <property type="evidence" value="ECO:0007669"/>
    <property type="project" value="TreeGrafter"/>
</dbReference>
<dbReference type="InterPro" id="IPR027417">
    <property type="entry name" value="P-loop_NTPase"/>
</dbReference>
<evidence type="ECO:0000256" key="2">
    <source>
        <dbReference type="ARBA" id="ARBA00023134"/>
    </source>
</evidence>
<gene>
    <name evidence="4" type="ORF">MA16_Dca006771</name>
</gene>
<sequence>MTVISSFSKRLGSVVKEIGQKQGFGGWYGPHMAAADRAIRERISMVDLVVEVRDARIPIASAFESARHDIHSSKHMIILNKMDLADCSRTEVYLLFWVEWTMHFQKQNHICLGVNSHNNDSIKQLLNVVKKRTKDLKVDDIKDTATATVLLVGIPNVGKSAIANSMHLIGRIDAAEKGKLKHAVVSPQPGETRDISSYKIASHPNIYVFDTPGVLSAEIADADSGSKLALTGAIKDSLIGECNLARFLLAVLSSSDVYKRWEGLKCACDQMLSSDTQAGKLVGSDQKRRRRYDSDHTQDFIVKNVRQTLFKCISSSKLHLEKEEEMERFIDAAFTALCEPLRILNESEENRDNAVALKLLNLYRTGRLGRYTLDLVPRNAQVSLD</sequence>
<dbReference type="PANTHER" id="PTHR45782">
    <property type="entry name" value="MITOCHONDRIAL RIBOSOME-ASSOCIATED GTPASE 1"/>
    <property type="match status" value="1"/>
</dbReference>
<evidence type="ECO:0000259" key="3">
    <source>
        <dbReference type="Pfam" id="PF01926"/>
    </source>
</evidence>
<keyword evidence="5" id="KW-1185">Reference proteome</keyword>
<organism evidence="4 5">
    <name type="scientific">Dendrobium catenatum</name>
    <dbReference type="NCBI Taxonomy" id="906689"/>
    <lineage>
        <taxon>Eukaryota</taxon>
        <taxon>Viridiplantae</taxon>
        <taxon>Streptophyta</taxon>
        <taxon>Embryophyta</taxon>
        <taxon>Tracheophyta</taxon>
        <taxon>Spermatophyta</taxon>
        <taxon>Magnoliopsida</taxon>
        <taxon>Liliopsida</taxon>
        <taxon>Asparagales</taxon>
        <taxon>Orchidaceae</taxon>
        <taxon>Epidendroideae</taxon>
        <taxon>Malaxideae</taxon>
        <taxon>Dendrobiinae</taxon>
        <taxon>Dendrobium</taxon>
    </lineage>
</organism>
<evidence type="ECO:0000313" key="4">
    <source>
        <dbReference type="EMBL" id="PKU72178.1"/>
    </source>
</evidence>
<dbReference type="EMBL" id="KZ502843">
    <property type="protein sequence ID" value="PKU72178.1"/>
    <property type="molecule type" value="Genomic_DNA"/>
</dbReference>